<evidence type="ECO:0000313" key="2">
    <source>
        <dbReference type="EMBL" id="OAP04819.1"/>
    </source>
</evidence>
<gene>
    <name evidence="2" type="ordered locus">AXX17_At3g35590</name>
</gene>
<evidence type="ECO:0000259" key="1">
    <source>
        <dbReference type="Pfam" id="PF24626"/>
    </source>
</evidence>
<dbReference type="InterPro" id="IPR056924">
    <property type="entry name" value="SH3_Tf2-1"/>
</dbReference>
<proteinExistence type="predicted"/>
<reference evidence="3" key="1">
    <citation type="journal article" date="2016" name="Proc. Natl. Acad. Sci. U.S.A.">
        <title>Chromosome-level assembly of Arabidopsis thaliana Ler reveals the extent of translocation and inversion polymorphisms.</title>
        <authorList>
            <person name="Zapata L."/>
            <person name="Ding J."/>
            <person name="Willing E.M."/>
            <person name="Hartwig B."/>
            <person name="Bezdan D."/>
            <person name="Jiao W.B."/>
            <person name="Patel V."/>
            <person name="Velikkakam James G."/>
            <person name="Koornneef M."/>
            <person name="Ossowski S."/>
            <person name="Schneeberger K."/>
        </authorList>
    </citation>
    <scope>NUCLEOTIDE SEQUENCE [LARGE SCALE GENOMIC DNA]</scope>
    <source>
        <strain evidence="3">cv. Landsberg erecta</strain>
    </source>
</reference>
<dbReference type="EMBL" id="LUHQ01000003">
    <property type="protein sequence ID" value="OAP04819.1"/>
    <property type="molecule type" value="Genomic_DNA"/>
</dbReference>
<sequence length="126" mass="14671">MHGQAVDFVNSLRDTHEQAKKLLELSATKYKGKVDTKRREVLYEPGDLVWVVLTRDRMPAHEYNKLRSRKIGPVEVLERINPNAYRLLFPEHIRTSNVFNVKYLSKYHVENDVPDSEANLLLPGEN</sequence>
<evidence type="ECO:0000313" key="3">
    <source>
        <dbReference type="Proteomes" id="UP000078284"/>
    </source>
</evidence>
<dbReference type="Proteomes" id="UP000078284">
    <property type="component" value="Chromosome 3"/>
</dbReference>
<dbReference type="PANTHER" id="PTHR35046:SF18">
    <property type="entry name" value="RNA-DIRECTED DNA POLYMERASE"/>
    <property type="match status" value="1"/>
</dbReference>
<dbReference type="AlphaFoldDB" id="A0A178VF01"/>
<accession>A0A178VF01</accession>
<feature type="domain" description="Tf2-1-like SH3-like" evidence="1">
    <location>
        <begin position="46"/>
        <end position="108"/>
    </location>
</feature>
<comment type="caution">
    <text evidence="2">The sequence shown here is derived from an EMBL/GenBank/DDBJ whole genome shotgun (WGS) entry which is preliminary data.</text>
</comment>
<dbReference type="Pfam" id="PF24626">
    <property type="entry name" value="SH3_Tf2-1"/>
    <property type="match status" value="1"/>
</dbReference>
<protein>
    <recommendedName>
        <fullName evidence="1">Tf2-1-like SH3-like domain-containing protein</fullName>
    </recommendedName>
</protein>
<dbReference type="PANTHER" id="PTHR35046">
    <property type="entry name" value="ZINC KNUCKLE (CCHC-TYPE) FAMILY PROTEIN"/>
    <property type="match status" value="1"/>
</dbReference>
<organism evidence="2 3">
    <name type="scientific">Arabidopsis thaliana</name>
    <name type="common">Mouse-ear cress</name>
    <dbReference type="NCBI Taxonomy" id="3702"/>
    <lineage>
        <taxon>Eukaryota</taxon>
        <taxon>Viridiplantae</taxon>
        <taxon>Streptophyta</taxon>
        <taxon>Embryophyta</taxon>
        <taxon>Tracheophyta</taxon>
        <taxon>Spermatophyta</taxon>
        <taxon>Magnoliopsida</taxon>
        <taxon>eudicotyledons</taxon>
        <taxon>Gunneridae</taxon>
        <taxon>Pentapetalae</taxon>
        <taxon>rosids</taxon>
        <taxon>malvids</taxon>
        <taxon>Brassicales</taxon>
        <taxon>Brassicaceae</taxon>
        <taxon>Camelineae</taxon>
        <taxon>Arabidopsis</taxon>
    </lineage>
</organism>
<name>A0A178VF01_ARATH</name>